<proteinExistence type="predicted"/>
<feature type="region of interest" description="Disordered" evidence="1">
    <location>
        <begin position="30"/>
        <end position="55"/>
    </location>
</feature>
<gene>
    <name evidence="2" type="ORF">AC579_9477</name>
</gene>
<accession>A0A139HBL9</accession>
<keyword evidence="3" id="KW-1185">Reference proteome</keyword>
<sequence length="216" mass="23580">MAPPRRIVRAGKAPARDADSVLVQRLFKARSSPAVPESSISDQLRTETAQAQPETASEHILHQLIPLQLQQSRQLEALSLHIAGIQRRLDSLDSLQERIVMVERLLGRVGCLAEGTMDIAVKTREELDTTAATIAEIWTSVDGTARVVDEIDEHVGGLGRQGDKIEETVDIIEAKVDSVCMTVDDVYSKCESIEEVVTGTEDALDGIREMVNGLEG</sequence>
<evidence type="ECO:0008006" key="4">
    <source>
        <dbReference type="Google" id="ProtNLM"/>
    </source>
</evidence>
<dbReference type="Proteomes" id="UP000073492">
    <property type="component" value="Unassembled WGS sequence"/>
</dbReference>
<reference evidence="2 3" key="1">
    <citation type="submission" date="2015-07" db="EMBL/GenBank/DDBJ databases">
        <title>Comparative genomics of the Sigatoka disease complex on banana suggests a link between parallel evolutionary changes in Pseudocercospora fijiensis and Pseudocercospora eumusae and increased virulence on the banana host.</title>
        <authorList>
            <person name="Chang T.-C."/>
            <person name="Salvucci A."/>
            <person name="Crous P.W."/>
            <person name="Stergiopoulos I."/>
        </authorList>
    </citation>
    <scope>NUCLEOTIDE SEQUENCE [LARGE SCALE GENOMIC DNA]</scope>
    <source>
        <strain evidence="2 3">CBS 116634</strain>
    </source>
</reference>
<protein>
    <recommendedName>
        <fullName evidence="4">t-SNARE coiled-coil homology domain-containing protein</fullName>
    </recommendedName>
</protein>
<feature type="compositionally biased region" description="Polar residues" evidence="1">
    <location>
        <begin position="38"/>
        <end position="55"/>
    </location>
</feature>
<dbReference type="SUPFAM" id="SSF58104">
    <property type="entry name" value="Methyl-accepting chemotaxis protein (MCP) signaling domain"/>
    <property type="match status" value="1"/>
</dbReference>
<evidence type="ECO:0000313" key="2">
    <source>
        <dbReference type="EMBL" id="KXS99843.1"/>
    </source>
</evidence>
<dbReference type="OrthoDB" id="342981at2759"/>
<dbReference type="AlphaFoldDB" id="A0A139HBL9"/>
<evidence type="ECO:0000313" key="3">
    <source>
        <dbReference type="Proteomes" id="UP000073492"/>
    </source>
</evidence>
<comment type="caution">
    <text evidence="2">The sequence shown here is derived from an EMBL/GenBank/DDBJ whole genome shotgun (WGS) entry which is preliminary data.</text>
</comment>
<evidence type="ECO:0000256" key="1">
    <source>
        <dbReference type="SAM" id="MobiDB-lite"/>
    </source>
</evidence>
<organism evidence="2 3">
    <name type="scientific">Pseudocercospora musae</name>
    <dbReference type="NCBI Taxonomy" id="113226"/>
    <lineage>
        <taxon>Eukaryota</taxon>
        <taxon>Fungi</taxon>
        <taxon>Dikarya</taxon>
        <taxon>Ascomycota</taxon>
        <taxon>Pezizomycotina</taxon>
        <taxon>Dothideomycetes</taxon>
        <taxon>Dothideomycetidae</taxon>
        <taxon>Mycosphaerellales</taxon>
        <taxon>Mycosphaerellaceae</taxon>
        <taxon>Pseudocercospora</taxon>
    </lineage>
</organism>
<dbReference type="EMBL" id="LFZO01000700">
    <property type="protein sequence ID" value="KXS99843.1"/>
    <property type="molecule type" value="Genomic_DNA"/>
</dbReference>
<name>A0A139HBL9_9PEZI</name>